<evidence type="ECO:0000259" key="1">
    <source>
        <dbReference type="PROSITE" id="PS50053"/>
    </source>
</evidence>
<feature type="domain" description="Ubiquitin-like" evidence="1">
    <location>
        <begin position="1"/>
        <end position="56"/>
    </location>
</feature>
<accession>A0A8R1DZW1</accession>
<dbReference type="PANTHER" id="PTHR33651:SF3">
    <property type="entry name" value="PHAGE PROTEIN"/>
    <property type="match status" value="1"/>
</dbReference>
<name>A0A8R1DZW1_CAEJA</name>
<dbReference type="AlphaFoldDB" id="A0A8R1DZW1"/>
<reference evidence="2" key="2">
    <citation type="submission" date="2022-06" db="UniProtKB">
        <authorList>
            <consortium name="EnsemblMetazoa"/>
        </authorList>
    </citation>
    <scope>IDENTIFICATION</scope>
    <source>
        <strain evidence="2">DF5081</strain>
    </source>
</reference>
<dbReference type="SUPFAM" id="SSF54236">
    <property type="entry name" value="Ubiquitin-like"/>
    <property type="match status" value="1"/>
</dbReference>
<dbReference type="InterPro" id="IPR029071">
    <property type="entry name" value="Ubiquitin-like_domsf"/>
</dbReference>
<dbReference type="Proteomes" id="UP000005237">
    <property type="component" value="Unassembled WGS sequence"/>
</dbReference>
<organism evidence="2 3">
    <name type="scientific">Caenorhabditis japonica</name>
    <dbReference type="NCBI Taxonomy" id="281687"/>
    <lineage>
        <taxon>Eukaryota</taxon>
        <taxon>Metazoa</taxon>
        <taxon>Ecdysozoa</taxon>
        <taxon>Nematoda</taxon>
        <taxon>Chromadorea</taxon>
        <taxon>Rhabditida</taxon>
        <taxon>Rhabditina</taxon>
        <taxon>Rhabditomorpha</taxon>
        <taxon>Rhabditoidea</taxon>
        <taxon>Rhabditidae</taxon>
        <taxon>Peloderinae</taxon>
        <taxon>Caenorhabditis</taxon>
    </lineage>
</organism>
<dbReference type="EnsemblMetazoa" id="CJA16907.1">
    <property type="protein sequence ID" value="CJA16907.1"/>
    <property type="gene ID" value="WBGene00136110"/>
</dbReference>
<reference evidence="3" key="1">
    <citation type="submission" date="2010-08" db="EMBL/GenBank/DDBJ databases">
        <authorList>
            <consortium name="Caenorhabditis japonica Sequencing Consortium"/>
            <person name="Wilson R.K."/>
        </authorList>
    </citation>
    <scope>NUCLEOTIDE SEQUENCE [LARGE SCALE GENOMIC DNA]</scope>
    <source>
        <strain evidence="3">DF5081</strain>
    </source>
</reference>
<evidence type="ECO:0000313" key="2">
    <source>
        <dbReference type="EnsemblMetazoa" id="CJA16907.1"/>
    </source>
</evidence>
<sequence length="417" mass="48425">MELLFELRDHEDALHDEFKYKFNNQATLDELQEKIASKWKIRSDDQKLFIKDGQKLCAFGEDILQSLGVDHRCLVIAKHSLLSTWSAILDRESAFQQTHDQGLKKSIHEDAKRLIEDLAQARFFSTYPSLGTRRFAIEKKFLTFFDRKVEQIKNSCRIHFKKLYGEHAKITFESREDGSRAGCVCILDDGSTISRFYVKTHHGAGDRSSNSRYDIDLKELFVYTFLYKLKMGAEIHFINSEIFSRCIIYIASSEITGFNTLEFLEMNHPQALKEYTKFVNQVLLVYSVLMLGDHHTANIGFDCGFNPFIVDFFIIGKPMTSVKDLHEGVRMAKILNTMLGTFDERLKISIDYLKDSQFSVVFESAINSFLQNQKPVFDSVRFVFDKPQKTDDLEEYFANVRKNISLFVDFQPMKNKV</sequence>
<evidence type="ECO:0000313" key="3">
    <source>
        <dbReference type="Proteomes" id="UP000005237"/>
    </source>
</evidence>
<protein>
    <submittedName>
        <fullName evidence="2">Ubiquitin-like domain-containing protein</fullName>
    </submittedName>
</protein>
<dbReference type="PANTHER" id="PTHR33651">
    <property type="entry name" value="PROTEIN CBG06246"/>
    <property type="match status" value="1"/>
</dbReference>
<dbReference type="InterPro" id="IPR000626">
    <property type="entry name" value="Ubiquitin-like_dom"/>
</dbReference>
<proteinExistence type="predicted"/>
<dbReference type="PROSITE" id="PS50053">
    <property type="entry name" value="UBIQUITIN_2"/>
    <property type="match status" value="1"/>
</dbReference>
<keyword evidence="3" id="KW-1185">Reference proteome</keyword>